<proteinExistence type="predicted"/>
<organism evidence="1">
    <name type="scientific">viral metagenome</name>
    <dbReference type="NCBI Taxonomy" id="1070528"/>
    <lineage>
        <taxon>unclassified sequences</taxon>
        <taxon>metagenomes</taxon>
        <taxon>organismal metagenomes</taxon>
    </lineage>
</organism>
<dbReference type="EMBL" id="MT145182">
    <property type="protein sequence ID" value="QJI04466.1"/>
    <property type="molecule type" value="Genomic_DNA"/>
</dbReference>
<name>A0A6M3Y6Z3_9ZZZZ</name>
<accession>A0A6M3Y6Z3</accession>
<sequence length="67" mass="7987">MTKKKTFTEWFDPHNIEHIKAYRHLQQEGAWPSTFIKPSAVLLENNWQILLAFKLSNEWVKYKLKGG</sequence>
<evidence type="ECO:0000313" key="1">
    <source>
        <dbReference type="EMBL" id="QJI04466.1"/>
    </source>
</evidence>
<protein>
    <submittedName>
        <fullName evidence="1">Uncharacterized protein</fullName>
    </submittedName>
</protein>
<dbReference type="AlphaFoldDB" id="A0A6M3Y6Z3"/>
<reference evidence="1" key="1">
    <citation type="submission" date="2020-03" db="EMBL/GenBank/DDBJ databases">
        <title>The deep terrestrial virosphere.</title>
        <authorList>
            <person name="Holmfeldt K."/>
            <person name="Nilsson E."/>
            <person name="Simone D."/>
            <person name="Lopez-Fernandez M."/>
            <person name="Wu X."/>
            <person name="de Brujin I."/>
            <person name="Lundin D."/>
            <person name="Andersson A."/>
            <person name="Bertilsson S."/>
            <person name="Dopson M."/>
        </authorList>
    </citation>
    <scope>NUCLEOTIDE SEQUENCE</scope>
    <source>
        <strain evidence="1">TM448B08809</strain>
    </source>
</reference>
<gene>
    <name evidence="1" type="ORF">TM448B08809_0009</name>
</gene>